<dbReference type="InterPro" id="IPR000073">
    <property type="entry name" value="AB_hydrolase_1"/>
</dbReference>
<evidence type="ECO:0000256" key="2">
    <source>
        <dbReference type="ARBA" id="ARBA00023098"/>
    </source>
</evidence>
<keyword evidence="5" id="KW-1185">Reference proteome</keyword>
<dbReference type="GO" id="GO:0016042">
    <property type="term" value="P:lipid catabolic process"/>
    <property type="evidence" value="ECO:0007669"/>
    <property type="project" value="UniProtKB-KW"/>
</dbReference>
<dbReference type="Pfam" id="PF00561">
    <property type="entry name" value="Abhydrolase_1"/>
    <property type="match status" value="1"/>
</dbReference>
<protein>
    <submittedName>
        <fullName evidence="4">Alpha/beta fold hydrolase</fullName>
    </submittedName>
</protein>
<dbReference type="AlphaFoldDB" id="A0A934WYT0"/>
<dbReference type="Proteomes" id="UP000611723">
    <property type="component" value="Unassembled WGS sequence"/>
</dbReference>
<feature type="domain" description="AB hydrolase-1" evidence="3">
    <location>
        <begin position="30"/>
        <end position="141"/>
    </location>
</feature>
<evidence type="ECO:0000313" key="5">
    <source>
        <dbReference type="Proteomes" id="UP000611723"/>
    </source>
</evidence>
<evidence type="ECO:0000259" key="3">
    <source>
        <dbReference type="Pfam" id="PF00561"/>
    </source>
</evidence>
<dbReference type="SUPFAM" id="SSF53474">
    <property type="entry name" value="alpha/beta-Hydrolases"/>
    <property type="match status" value="1"/>
</dbReference>
<comment type="caution">
    <text evidence="4">The sequence shown here is derived from an EMBL/GenBank/DDBJ whole genome shotgun (WGS) entry which is preliminary data.</text>
</comment>
<name>A0A934WYT0_9BACT</name>
<sequence>MIITESHFIDKGQYQLHARRFYTPTAKESIFLLHGSIEDGRIFYSKSGKGLAPFLAERGYDVFVGDLRGKGKSTPKISPGSKFGQKEAIMEDMPDFISYIQSIKGNKPEYMMAHSWGGVIILSYLARFKHEGLKGKVFFGSKRDVKVNNIHKWFNIDLLWNKVGTYLVKKHGYLPATKFKIGSDNEAKDFYLQVNRWVYSDEWKDHEDGFDYAKALQKQNLAPLLSLTGSKDTHSGHPKDVERLLKEIGDQPNHHFKVVGRKHGYKNDYDHINLLIHPDAPKDHFIEVADWISQRC</sequence>
<proteinExistence type="predicted"/>
<dbReference type="EMBL" id="JAEQBW010000003">
    <property type="protein sequence ID" value="MBK6265401.1"/>
    <property type="molecule type" value="Genomic_DNA"/>
</dbReference>
<keyword evidence="1" id="KW-0442">Lipid degradation</keyword>
<dbReference type="Gene3D" id="3.40.50.1820">
    <property type="entry name" value="alpha/beta hydrolase"/>
    <property type="match status" value="1"/>
</dbReference>
<keyword evidence="4" id="KW-0378">Hydrolase</keyword>
<dbReference type="GO" id="GO:0016787">
    <property type="term" value="F:hydrolase activity"/>
    <property type="evidence" value="ECO:0007669"/>
    <property type="project" value="UniProtKB-KW"/>
</dbReference>
<reference evidence="4" key="1">
    <citation type="submission" date="2021-01" db="EMBL/GenBank/DDBJ databases">
        <title>Marivirga aurantiaca sp. nov., isolated from intertidal surface sediments.</title>
        <authorList>
            <person name="Zhang M."/>
        </authorList>
    </citation>
    <scope>NUCLEOTIDE SEQUENCE</scope>
    <source>
        <strain evidence="4">S37H4</strain>
    </source>
</reference>
<evidence type="ECO:0000256" key="1">
    <source>
        <dbReference type="ARBA" id="ARBA00022963"/>
    </source>
</evidence>
<gene>
    <name evidence="4" type="ORF">JKA74_10165</name>
</gene>
<organism evidence="4 5">
    <name type="scientific">Marivirga aurantiaca</name>
    <dbReference type="NCBI Taxonomy" id="2802615"/>
    <lineage>
        <taxon>Bacteria</taxon>
        <taxon>Pseudomonadati</taxon>
        <taxon>Bacteroidota</taxon>
        <taxon>Cytophagia</taxon>
        <taxon>Cytophagales</taxon>
        <taxon>Marivirgaceae</taxon>
        <taxon>Marivirga</taxon>
    </lineage>
</organism>
<dbReference type="InterPro" id="IPR029058">
    <property type="entry name" value="AB_hydrolase_fold"/>
</dbReference>
<accession>A0A934WYT0</accession>
<dbReference type="PANTHER" id="PTHR11005">
    <property type="entry name" value="LYSOSOMAL ACID LIPASE-RELATED"/>
    <property type="match status" value="1"/>
</dbReference>
<keyword evidence="2" id="KW-0443">Lipid metabolism</keyword>
<dbReference type="RefSeq" id="WP_201431065.1">
    <property type="nucleotide sequence ID" value="NZ_JAEQBW010000003.1"/>
</dbReference>
<evidence type="ECO:0000313" key="4">
    <source>
        <dbReference type="EMBL" id="MBK6265401.1"/>
    </source>
</evidence>